<evidence type="ECO:0000313" key="5">
    <source>
        <dbReference type="Proteomes" id="UP000677244"/>
    </source>
</evidence>
<keyword evidence="1" id="KW-1133">Transmembrane helix</keyword>
<dbReference type="EMBL" id="JAGHKO010000024">
    <property type="protein sequence ID" value="MBO9205463.1"/>
    <property type="molecule type" value="Genomic_DNA"/>
</dbReference>
<dbReference type="Pfam" id="PF16344">
    <property type="entry name" value="FecR_C"/>
    <property type="match status" value="1"/>
</dbReference>
<protein>
    <submittedName>
        <fullName evidence="4">FecR domain-containing protein</fullName>
    </submittedName>
</protein>
<dbReference type="Gene3D" id="3.55.50.30">
    <property type="match status" value="1"/>
</dbReference>
<dbReference type="PANTHER" id="PTHR30273:SF2">
    <property type="entry name" value="PROTEIN FECR"/>
    <property type="match status" value="1"/>
</dbReference>
<dbReference type="Pfam" id="PF04773">
    <property type="entry name" value="FecR"/>
    <property type="match status" value="1"/>
</dbReference>
<sequence>MHPSVETRFYDLLGRKLAGECKPAELEELENILLRHPELQLFYNQIEKHSADLSAVDIETAYTAHREKMFPAPSQEETNKVIRLSGGYFSLKRLVVAAAAIVVLGLTWLLLNKDKRVADNKQTIVATGRDSRSTMTLPDGSVVRLNAKSKVSYGEGFGKTTREVFLTGEAYFEVTHNASVPFIVHTEEADIKVLGTQFNVRNYSNERKMEAALLTGSIELTVHSDAGHKILLKPSDKIIVKKNAAGESAILPDSANKKVELTRIKLQDSVIVETSWLNDKMAFYDKPFSEIALDLERQFDVSIVFKNKEVSGYKYTGVYDEANVEEILKILQMIKPFQYTLNNKQITIY</sequence>
<dbReference type="InterPro" id="IPR012373">
    <property type="entry name" value="Ferrdict_sens_TM"/>
</dbReference>
<reference evidence="4 5" key="1">
    <citation type="submission" date="2021-03" db="EMBL/GenBank/DDBJ databases">
        <title>Assistant Professor.</title>
        <authorList>
            <person name="Huq M.A."/>
        </authorList>
    </citation>
    <scope>NUCLEOTIDE SEQUENCE [LARGE SCALE GENOMIC DNA]</scope>
    <source>
        <strain evidence="4 5">MAH-29</strain>
    </source>
</reference>
<dbReference type="Gene3D" id="2.60.120.1440">
    <property type="match status" value="1"/>
</dbReference>
<evidence type="ECO:0000313" key="4">
    <source>
        <dbReference type="EMBL" id="MBO9205463.1"/>
    </source>
</evidence>
<keyword evidence="1" id="KW-0472">Membrane</keyword>
<accession>A0ABS3Z5L2</accession>
<name>A0ABS3Z5L2_9BACT</name>
<organism evidence="4 5">
    <name type="scientific">Niastella soli</name>
    <dbReference type="NCBI Taxonomy" id="2821487"/>
    <lineage>
        <taxon>Bacteria</taxon>
        <taxon>Pseudomonadati</taxon>
        <taxon>Bacteroidota</taxon>
        <taxon>Chitinophagia</taxon>
        <taxon>Chitinophagales</taxon>
        <taxon>Chitinophagaceae</taxon>
        <taxon>Niastella</taxon>
    </lineage>
</organism>
<dbReference type="InterPro" id="IPR006860">
    <property type="entry name" value="FecR"/>
</dbReference>
<dbReference type="RefSeq" id="WP_209145053.1">
    <property type="nucleotide sequence ID" value="NZ_JAGHKO010000024.1"/>
</dbReference>
<feature type="domain" description="Protein FecR C-terminal" evidence="3">
    <location>
        <begin position="281"/>
        <end position="348"/>
    </location>
</feature>
<keyword evidence="1" id="KW-0812">Transmembrane</keyword>
<feature type="domain" description="FecR protein" evidence="2">
    <location>
        <begin position="125"/>
        <end position="219"/>
    </location>
</feature>
<comment type="caution">
    <text evidence="4">The sequence shown here is derived from an EMBL/GenBank/DDBJ whole genome shotgun (WGS) entry which is preliminary data.</text>
</comment>
<dbReference type="InterPro" id="IPR032508">
    <property type="entry name" value="FecR_C"/>
</dbReference>
<gene>
    <name evidence="4" type="ORF">J7I42_34555</name>
</gene>
<dbReference type="PANTHER" id="PTHR30273">
    <property type="entry name" value="PERIPLASMIC SIGNAL SENSOR AND SIGMA FACTOR ACTIVATOR FECR-RELATED"/>
    <property type="match status" value="1"/>
</dbReference>
<proteinExistence type="predicted"/>
<feature type="transmembrane region" description="Helical" evidence="1">
    <location>
        <begin position="94"/>
        <end position="111"/>
    </location>
</feature>
<dbReference type="Proteomes" id="UP000677244">
    <property type="component" value="Unassembled WGS sequence"/>
</dbReference>
<dbReference type="PIRSF" id="PIRSF018266">
    <property type="entry name" value="FecR"/>
    <property type="match status" value="1"/>
</dbReference>
<keyword evidence="5" id="KW-1185">Reference proteome</keyword>
<evidence type="ECO:0000256" key="1">
    <source>
        <dbReference type="SAM" id="Phobius"/>
    </source>
</evidence>
<evidence type="ECO:0000259" key="3">
    <source>
        <dbReference type="Pfam" id="PF16344"/>
    </source>
</evidence>
<evidence type="ECO:0000259" key="2">
    <source>
        <dbReference type="Pfam" id="PF04773"/>
    </source>
</evidence>